<organism evidence="2 3">
    <name type="scientific">Methanococcus maripaludis</name>
    <name type="common">Methanococcus deltae</name>
    <dbReference type="NCBI Taxonomy" id="39152"/>
    <lineage>
        <taxon>Archaea</taxon>
        <taxon>Methanobacteriati</taxon>
        <taxon>Methanobacteriota</taxon>
        <taxon>Methanomada group</taxon>
        <taxon>Methanococci</taxon>
        <taxon>Methanococcales</taxon>
        <taxon>Methanococcaceae</taxon>
        <taxon>Methanococcus</taxon>
    </lineage>
</organism>
<dbReference type="RefSeq" id="WP_278492330.1">
    <property type="nucleotide sequence ID" value="NZ_JACCQJ010000002.1"/>
</dbReference>
<accession>A0A8T3VZJ3</accession>
<protein>
    <submittedName>
        <fullName evidence="2">Uncharacterized protein</fullName>
    </submittedName>
</protein>
<sequence>MARAKKKTTKKKPTKKADKPKEVDEVSKTLKTPNDSENTEEKKGPDDDTPDDLEDKPENNEFSNLEEIGIFEDRHELVPEEISESPEDPEYTDDPEDFDDDEENEETELKPVNLELDGIMVLVMYLLTTYVFYRLKNLEKATVLTEEIEKEHERVLKGIGTRLKRLLEKYSQRSKIINGIASNLEEIIFIMDLVTLANSIEVKIQSELKKPVVEISESIESVEIIESDKKSPKDVNEALKQMVSKTKVTA</sequence>
<feature type="compositionally biased region" description="Basic and acidic residues" evidence="1">
    <location>
        <begin position="15"/>
        <end position="28"/>
    </location>
</feature>
<comment type="caution">
    <text evidence="2">The sequence shown here is derived from an EMBL/GenBank/DDBJ whole genome shotgun (WGS) entry which is preliminary data.</text>
</comment>
<dbReference type="EMBL" id="JACCQJ010000002">
    <property type="protein sequence ID" value="MBG0769687.1"/>
    <property type="molecule type" value="Genomic_DNA"/>
</dbReference>
<gene>
    <name evidence="2" type="ORF">H0S71_07315</name>
</gene>
<feature type="compositionally biased region" description="Basic residues" evidence="1">
    <location>
        <begin position="1"/>
        <end position="14"/>
    </location>
</feature>
<feature type="compositionally biased region" description="Acidic residues" evidence="1">
    <location>
        <begin position="79"/>
        <end position="106"/>
    </location>
</feature>
<dbReference type="Proteomes" id="UP000714405">
    <property type="component" value="Unassembled WGS sequence"/>
</dbReference>
<dbReference type="AlphaFoldDB" id="A0A8T3VZJ3"/>
<evidence type="ECO:0000256" key="1">
    <source>
        <dbReference type="SAM" id="MobiDB-lite"/>
    </source>
</evidence>
<name>A0A8T3VZJ3_METMI</name>
<reference evidence="2" key="1">
    <citation type="submission" date="2020-07" db="EMBL/GenBank/DDBJ databases">
        <title>Severe corrosion of carbon steel in oil field produced water can be linked to methanogenic archaea containing a special type of NiFe hydrogenase.</title>
        <authorList>
            <person name="Lahme S."/>
            <person name="Mand J."/>
            <person name="Longwell J."/>
            <person name="Smith R."/>
            <person name="Enning D."/>
        </authorList>
    </citation>
    <scope>NUCLEOTIDE SEQUENCE</scope>
    <source>
        <strain evidence="2">MIC098Bin5</strain>
    </source>
</reference>
<evidence type="ECO:0000313" key="3">
    <source>
        <dbReference type="Proteomes" id="UP000714405"/>
    </source>
</evidence>
<proteinExistence type="predicted"/>
<evidence type="ECO:0000313" key="2">
    <source>
        <dbReference type="EMBL" id="MBG0769687.1"/>
    </source>
</evidence>
<feature type="region of interest" description="Disordered" evidence="1">
    <location>
        <begin position="1"/>
        <end position="108"/>
    </location>
</feature>